<dbReference type="RefSeq" id="WP_119659273.1">
    <property type="nucleotide sequence ID" value="NZ_QUAL01000055.1"/>
</dbReference>
<dbReference type="InterPro" id="IPR043519">
    <property type="entry name" value="NT_sf"/>
</dbReference>
<proteinExistence type="predicted"/>
<keyword evidence="2" id="KW-1185">Reference proteome</keyword>
<organism evidence="1 2">
    <name type="scientific">Jiangella rhizosphaerae</name>
    <dbReference type="NCBI Taxonomy" id="2293569"/>
    <lineage>
        <taxon>Bacteria</taxon>
        <taxon>Bacillati</taxon>
        <taxon>Actinomycetota</taxon>
        <taxon>Actinomycetes</taxon>
        <taxon>Jiangellales</taxon>
        <taxon>Jiangellaceae</taxon>
        <taxon>Jiangella</taxon>
    </lineage>
</organism>
<dbReference type="SUPFAM" id="SSF81301">
    <property type="entry name" value="Nucleotidyltransferase"/>
    <property type="match status" value="1"/>
</dbReference>
<comment type="caution">
    <text evidence="1">The sequence shown here is derived from an EMBL/GenBank/DDBJ whole genome shotgun (WGS) entry which is preliminary data.</text>
</comment>
<evidence type="ECO:0008006" key="3">
    <source>
        <dbReference type="Google" id="ProtNLM"/>
    </source>
</evidence>
<accession>A0A418KUQ8</accession>
<dbReference type="EMBL" id="QUAL01000055">
    <property type="protein sequence ID" value="RIQ30893.1"/>
    <property type="molecule type" value="Genomic_DNA"/>
</dbReference>
<gene>
    <name evidence="1" type="ORF">DY240_07195</name>
</gene>
<protein>
    <recommendedName>
        <fullName evidence="3">Nucleotidyltransferase family protein</fullName>
    </recommendedName>
</protein>
<dbReference type="OrthoDB" id="4829960at2"/>
<sequence>MIDLTGRDEAIHLVEPLRRIARRAEMMGLPYLVVGAAARDMLLHAHHGVPIRRMTTDLDIAVAVEDWRGFEALRSTFPHISGGPEHRVTVGEMRVDLVPFGGVERTDRTIAWPPDGDSVMSAFGLAEALTTADEIRFAPDLVVRPGTTWSSPERCCSAPTSTGSCRRRRWRASATS</sequence>
<dbReference type="AlphaFoldDB" id="A0A418KUQ8"/>
<name>A0A418KUQ8_9ACTN</name>
<reference evidence="1 2" key="1">
    <citation type="submission" date="2018-09" db="EMBL/GenBank/DDBJ databases">
        <title>Isolation, diversity and antifungal activity of actinobacteria from wheat.</title>
        <authorList>
            <person name="Han C."/>
        </authorList>
    </citation>
    <scope>NUCLEOTIDE SEQUENCE [LARGE SCALE GENOMIC DNA]</scope>
    <source>
        <strain evidence="1 2">NEAU-YY265</strain>
    </source>
</reference>
<evidence type="ECO:0000313" key="1">
    <source>
        <dbReference type="EMBL" id="RIQ30893.1"/>
    </source>
</evidence>
<dbReference type="Proteomes" id="UP000284057">
    <property type="component" value="Unassembled WGS sequence"/>
</dbReference>
<evidence type="ECO:0000313" key="2">
    <source>
        <dbReference type="Proteomes" id="UP000284057"/>
    </source>
</evidence>